<sequence length="114" mass="12524">MSFFNNALAHHAFAAEFDKEKPVRLIGTVTEMKWANPHAWIYVDVENSDGEVVNWAFETRAANSLIRIGWRPADLPAGTVLEIQGWQARNDSPTASLSAATLPGGRKLFSGTPD</sequence>
<protein>
    <recommendedName>
        <fullName evidence="2">OB-fold nucleic acid binding domain-containing protein</fullName>
    </recommendedName>
</protein>
<dbReference type="AlphaFoldDB" id="A0A381U9S7"/>
<organism evidence="1">
    <name type="scientific">marine metagenome</name>
    <dbReference type="NCBI Taxonomy" id="408172"/>
    <lineage>
        <taxon>unclassified sequences</taxon>
        <taxon>metagenomes</taxon>
        <taxon>ecological metagenomes</taxon>
    </lineage>
</organism>
<dbReference type="EMBL" id="UINC01005908">
    <property type="protein sequence ID" value="SVA24318.1"/>
    <property type="molecule type" value="Genomic_DNA"/>
</dbReference>
<dbReference type="Pfam" id="PF19649">
    <property type="entry name" value="DUF6152"/>
    <property type="match status" value="1"/>
</dbReference>
<name>A0A381U9S7_9ZZZZ</name>
<gene>
    <name evidence="1" type="ORF">METZ01_LOCUS77172</name>
</gene>
<evidence type="ECO:0000313" key="1">
    <source>
        <dbReference type="EMBL" id="SVA24318.1"/>
    </source>
</evidence>
<evidence type="ECO:0008006" key="2">
    <source>
        <dbReference type="Google" id="ProtNLM"/>
    </source>
</evidence>
<reference evidence="1" key="1">
    <citation type="submission" date="2018-05" db="EMBL/GenBank/DDBJ databases">
        <authorList>
            <person name="Lanie J.A."/>
            <person name="Ng W.-L."/>
            <person name="Kazmierczak K.M."/>
            <person name="Andrzejewski T.M."/>
            <person name="Davidsen T.M."/>
            <person name="Wayne K.J."/>
            <person name="Tettelin H."/>
            <person name="Glass J.I."/>
            <person name="Rusch D."/>
            <person name="Podicherti R."/>
            <person name="Tsui H.-C.T."/>
            <person name="Winkler M.E."/>
        </authorList>
    </citation>
    <scope>NUCLEOTIDE SEQUENCE</scope>
</reference>
<accession>A0A381U9S7</accession>
<proteinExistence type="predicted"/>
<dbReference type="InterPro" id="IPR046150">
    <property type="entry name" value="DUF6152"/>
</dbReference>